<dbReference type="CDD" id="cd02440">
    <property type="entry name" value="AdoMet_MTases"/>
    <property type="match status" value="1"/>
</dbReference>
<evidence type="ECO:0000313" key="2">
    <source>
        <dbReference type="Proteomes" id="UP000254487"/>
    </source>
</evidence>
<dbReference type="PANTHER" id="PTHR43861:SF6">
    <property type="entry name" value="METHYLTRANSFERASE TYPE 11"/>
    <property type="match status" value="1"/>
</dbReference>
<evidence type="ECO:0000313" key="1">
    <source>
        <dbReference type="EMBL" id="STZ75135.1"/>
    </source>
</evidence>
<name>A0A378UCT4_KLEPO</name>
<dbReference type="GO" id="GO:0008168">
    <property type="term" value="F:methyltransferase activity"/>
    <property type="evidence" value="ECO:0007669"/>
    <property type="project" value="UniProtKB-KW"/>
</dbReference>
<dbReference type="AlphaFoldDB" id="A0A378UCT4"/>
<dbReference type="SUPFAM" id="SSF53335">
    <property type="entry name" value="S-adenosyl-L-methionine-dependent methyltransferases"/>
    <property type="match status" value="1"/>
</dbReference>
<gene>
    <name evidence="1" type="ORF">NCTC10313_07326</name>
</gene>
<dbReference type="Pfam" id="PF13489">
    <property type="entry name" value="Methyltransf_23"/>
    <property type="match status" value="1"/>
</dbReference>
<reference evidence="1 2" key="1">
    <citation type="submission" date="2018-06" db="EMBL/GenBank/DDBJ databases">
        <authorList>
            <consortium name="Pathogen Informatics"/>
            <person name="Doyle S."/>
        </authorList>
    </citation>
    <scope>NUCLEOTIDE SEQUENCE [LARGE SCALE GENOMIC DNA]</scope>
    <source>
        <strain evidence="1 2">NCTC10313</strain>
    </source>
</reference>
<sequence length="232" mass="26791">MLSDNVRSTFDIISTSWDTKKKLIKFKDGISNRMEILLDDYVFDEHTILDIGSGTGKVYEMLRGKQKKCVVDMIDFSEKMCAIAMAKCYQDTDAKVYCTNLNDFKPCKKYDVITSLQVIHHMPSIRDFLLRSSKLMNYNGVMLIQTVGGGYLENIFGLKTKSHNLDDLGRFSKWELENEINNTELEIDSFYSDRFSFYFDSDIDIVKFIESIGTVHKINGYRKGELPEALKK</sequence>
<keyword evidence="1" id="KW-0489">Methyltransferase</keyword>
<dbReference type="PANTHER" id="PTHR43861">
    <property type="entry name" value="TRANS-ACONITATE 2-METHYLTRANSFERASE-RELATED"/>
    <property type="match status" value="1"/>
</dbReference>
<protein>
    <submittedName>
        <fullName evidence="1">Bifunctional 3-demethylubiquinone-9 3-methyltransferase/ 2-octaprenyl-6-hydroxy phenol methylase</fullName>
    </submittedName>
</protein>
<dbReference type="Proteomes" id="UP000254487">
    <property type="component" value="Unassembled WGS sequence"/>
</dbReference>
<organism evidence="1 2">
    <name type="scientific">Klebsiella pneumoniae subsp. ozaenae</name>
    <dbReference type="NCBI Taxonomy" id="574"/>
    <lineage>
        <taxon>Bacteria</taxon>
        <taxon>Pseudomonadati</taxon>
        <taxon>Pseudomonadota</taxon>
        <taxon>Gammaproteobacteria</taxon>
        <taxon>Enterobacterales</taxon>
        <taxon>Enterobacteriaceae</taxon>
        <taxon>Klebsiella/Raoultella group</taxon>
        <taxon>Klebsiella</taxon>
        <taxon>Klebsiella pneumoniae complex</taxon>
    </lineage>
</organism>
<accession>A0A378UCT4</accession>
<dbReference type="Gene3D" id="3.40.50.150">
    <property type="entry name" value="Vaccinia Virus protein VP39"/>
    <property type="match status" value="1"/>
</dbReference>
<keyword evidence="1" id="KW-0830">Ubiquinone</keyword>
<dbReference type="GO" id="GO:0032259">
    <property type="term" value="P:methylation"/>
    <property type="evidence" value="ECO:0007669"/>
    <property type="project" value="UniProtKB-KW"/>
</dbReference>
<keyword evidence="1" id="KW-0808">Transferase</keyword>
<dbReference type="EMBL" id="UGLW01000005">
    <property type="protein sequence ID" value="STZ75135.1"/>
    <property type="molecule type" value="Genomic_DNA"/>
</dbReference>
<proteinExistence type="predicted"/>
<dbReference type="InterPro" id="IPR029063">
    <property type="entry name" value="SAM-dependent_MTases_sf"/>
</dbReference>